<proteinExistence type="predicted"/>
<protein>
    <submittedName>
        <fullName evidence="1">Uncharacterized protein</fullName>
    </submittedName>
</protein>
<reference evidence="1 2" key="1">
    <citation type="submission" date="2015-07" db="EMBL/GenBank/DDBJ databases">
        <authorList>
            <person name="Noorani M."/>
        </authorList>
    </citation>
    <scope>NUCLEOTIDE SEQUENCE [LARGE SCALE GENOMIC DNA]</scope>
    <source>
        <strain evidence="1">BBA 69670</strain>
    </source>
</reference>
<dbReference type="EMBL" id="CYGV01001024">
    <property type="protein sequence ID" value="CUA69930.1"/>
    <property type="molecule type" value="Genomic_DNA"/>
</dbReference>
<organism evidence="1 2">
    <name type="scientific">Rhizoctonia solani</name>
    <dbReference type="NCBI Taxonomy" id="456999"/>
    <lineage>
        <taxon>Eukaryota</taxon>
        <taxon>Fungi</taxon>
        <taxon>Dikarya</taxon>
        <taxon>Basidiomycota</taxon>
        <taxon>Agaricomycotina</taxon>
        <taxon>Agaricomycetes</taxon>
        <taxon>Cantharellales</taxon>
        <taxon>Ceratobasidiaceae</taxon>
        <taxon>Rhizoctonia</taxon>
    </lineage>
</organism>
<name>A0A0K6FUI5_9AGAM</name>
<dbReference type="AlphaFoldDB" id="A0A0K6FUI5"/>
<keyword evidence="2" id="KW-1185">Reference proteome</keyword>
<evidence type="ECO:0000313" key="2">
    <source>
        <dbReference type="Proteomes" id="UP000044841"/>
    </source>
</evidence>
<evidence type="ECO:0000313" key="1">
    <source>
        <dbReference type="EMBL" id="CUA69930.1"/>
    </source>
</evidence>
<dbReference type="Proteomes" id="UP000044841">
    <property type="component" value="Unassembled WGS sequence"/>
</dbReference>
<accession>A0A0K6FUI5</accession>
<gene>
    <name evidence="1" type="ORF">RSOLAG22IIIB_08773</name>
</gene>
<sequence>MTFDDLKWNLSDVLVDYGARFYSINITADKHSIIQDTISMLLSSKGGPPESLSQLSIQFNNKGASHHTNTPPFHPYCVAPLESHNDWFGRLVGGLTAFRISGTLFQWDNMAFSTRLVEFRLDHVTLGFDEMLVSLMRALSSASELRDLKIISVNTYRLQSETSDNITPLSVSFPKLQDLHLQDLHFNTLEILLPIVAPGSHHLTLYFTGKSLHDNLFSDNNGDWQKTFLRRVQIADLPIVLGPIPVHTLMLSQRPGSNTQWLTSNTFCGLLEALPTLKTLKMDHWHFDQILCADLNRRNHPRLPALENLHLTNTIIHKTYSPREMLASHPLQQVILGEAEHTHRGEPSSREPLQESSDIVQWLRGTVPDFRLIDRPYRSPEFCLDEWQLW</sequence>